<keyword evidence="9" id="KW-1185">Reference proteome</keyword>
<evidence type="ECO:0000313" key="8">
    <source>
        <dbReference type="EMBL" id="KAL3525443.1"/>
    </source>
</evidence>
<keyword evidence="3" id="KW-0926">Vacuole</keyword>
<dbReference type="SUPFAM" id="SSF63829">
    <property type="entry name" value="Calcium-dependent phosphotriesterase"/>
    <property type="match status" value="1"/>
</dbReference>
<keyword evidence="5" id="KW-0325">Glycoprotein</keyword>
<dbReference type="Proteomes" id="UP001630127">
    <property type="component" value="Unassembled WGS sequence"/>
</dbReference>
<evidence type="ECO:0000256" key="5">
    <source>
        <dbReference type="ARBA" id="ARBA00023180"/>
    </source>
</evidence>
<evidence type="ECO:0000256" key="3">
    <source>
        <dbReference type="ARBA" id="ARBA00022554"/>
    </source>
</evidence>
<evidence type="ECO:0000256" key="6">
    <source>
        <dbReference type="SAM" id="SignalP"/>
    </source>
</evidence>
<dbReference type="Pfam" id="PF20067">
    <property type="entry name" value="SSL_N"/>
    <property type="match status" value="1"/>
</dbReference>
<feature type="signal peptide" evidence="6">
    <location>
        <begin position="1"/>
        <end position="27"/>
    </location>
</feature>
<dbReference type="EMBL" id="JBJUIK010000006">
    <property type="protein sequence ID" value="KAL3525443.1"/>
    <property type="molecule type" value="Genomic_DNA"/>
</dbReference>
<comment type="subcellular location">
    <subcellularLocation>
        <location evidence="1">Vacuole</location>
    </subcellularLocation>
</comment>
<evidence type="ECO:0000256" key="1">
    <source>
        <dbReference type="ARBA" id="ARBA00004116"/>
    </source>
</evidence>
<dbReference type="PANTHER" id="PTHR10426:SF79">
    <property type="entry name" value="PROTEIN STRICTOSIDINE SYNTHASE-LIKE 2"/>
    <property type="match status" value="1"/>
</dbReference>
<dbReference type="InterPro" id="IPR011042">
    <property type="entry name" value="6-blade_b-propeller_TolB-like"/>
</dbReference>
<feature type="chain" id="PRO_5044853362" description="Strictosidine synthase conserved region domain-containing protein" evidence="6">
    <location>
        <begin position="28"/>
        <end position="338"/>
    </location>
</feature>
<name>A0ABD3A2I8_9GENT</name>
<comment type="similarity">
    <text evidence="2">Belongs to the strictosidine synthase family.</text>
</comment>
<organism evidence="8 9">
    <name type="scientific">Cinchona calisaya</name>
    <dbReference type="NCBI Taxonomy" id="153742"/>
    <lineage>
        <taxon>Eukaryota</taxon>
        <taxon>Viridiplantae</taxon>
        <taxon>Streptophyta</taxon>
        <taxon>Embryophyta</taxon>
        <taxon>Tracheophyta</taxon>
        <taxon>Spermatophyta</taxon>
        <taxon>Magnoliopsida</taxon>
        <taxon>eudicotyledons</taxon>
        <taxon>Gunneridae</taxon>
        <taxon>Pentapetalae</taxon>
        <taxon>asterids</taxon>
        <taxon>lamiids</taxon>
        <taxon>Gentianales</taxon>
        <taxon>Rubiaceae</taxon>
        <taxon>Cinchonoideae</taxon>
        <taxon>Cinchoneae</taxon>
        <taxon>Cinchona</taxon>
    </lineage>
</organism>
<dbReference type="GO" id="GO:0005773">
    <property type="term" value="C:vacuole"/>
    <property type="evidence" value="ECO:0007669"/>
    <property type="project" value="UniProtKB-SubCell"/>
</dbReference>
<dbReference type="FunFam" id="2.120.10.30:FF:000032">
    <property type="entry name" value="Protein STRICTOSIDINE SYNTHASE-LIKE 13"/>
    <property type="match status" value="1"/>
</dbReference>
<sequence length="338" mass="37734">MLRYNLLSIPLVLLIALLVSVSQLATASPQPNNNYWRRHSQVFPIPGAVGPESLAFDRYGGGPYTGVSDGRIIKWQASQNSWIDFATTTPYRYGCEGPQDHVGTEARCGRPLGLSFNHRTGDLYIADAYMGLLVIGPNGGLASPLAREAEGIPFRFTNGLAVDQNTGMVYFTDTSTRFQRRDYQYVELTRDNTGRLLRFDPTTNRVTVLMRNLLFPNGVALNKNGDFLLVTETTNARVLKFWLEPSKFGKVEVFAQLPGIPDNINRNNKGEFWVAVNSRNGQEHRFGLAIKLSEDGKVLETVEDVQGETWMYGSDANEQNGYLWIGSVMEPCVVKLKI</sequence>
<dbReference type="AlphaFoldDB" id="A0ABD3A2I8"/>
<feature type="domain" description="Strictosidine synthase conserved region" evidence="7">
    <location>
        <begin position="158"/>
        <end position="244"/>
    </location>
</feature>
<keyword evidence="4 6" id="KW-0732">Signal</keyword>
<comment type="caution">
    <text evidence="8">The sequence shown here is derived from an EMBL/GenBank/DDBJ whole genome shotgun (WGS) entry which is preliminary data.</text>
</comment>
<evidence type="ECO:0000313" key="9">
    <source>
        <dbReference type="Proteomes" id="UP001630127"/>
    </source>
</evidence>
<proteinExistence type="inferred from homology"/>
<reference evidence="8 9" key="1">
    <citation type="submission" date="2024-11" db="EMBL/GenBank/DDBJ databases">
        <title>A near-complete genome assembly of Cinchona calisaya.</title>
        <authorList>
            <person name="Lian D.C."/>
            <person name="Zhao X.W."/>
            <person name="Wei L."/>
        </authorList>
    </citation>
    <scope>NUCLEOTIDE SEQUENCE [LARGE SCALE GENOMIC DNA]</scope>
    <source>
        <tissue evidence="8">Nenye</tissue>
    </source>
</reference>
<evidence type="ECO:0000256" key="2">
    <source>
        <dbReference type="ARBA" id="ARBA00009191"/>
    </source>
</evidence>
<dbReference type="Gene3D" id="2.120.10.30">
    <property type="entry name" value="TolB, C-terminal domain"/>
    <property type="match status" value="1"/>
</dbReference>
<accession>A0ABD3A2I8</accession>
<dbReference type="PANTHER" id="PTHR10426">
    <property type="entry name" value="STRICTOSIDINE SYNTHASE-RELATED"/>
    <property type="match status" value="1"/>
</dbReference>
<dbReference type="InterPro" id="IPR018119">
    <property type="entry name" value="Strictosidine_synth_cons-reg"/>
</dbReference>
<dbReference type="Pfam" id="PF03088">
    <property type="entry name" value="Str_synth"/>
    <property type="match status" value="1"/>
</dbReference>
<protein>
    <recommendedName>
        <fullName evidence="7">Strictosidine synthase conserved region domain-containing protein</fullName>
    </recommendedName>
</protein>
<gene>
    <name evidence="8" type="ORF">ACH5RR_013815</name>
</gene>
<evidence type="ECO:0000256" key="4">
    <source>
        <dbReference type="ARBA" id="ARBA00022729"/>
    </source>
</evidence>
<evidence type="ECO:0000259" key="7">
    <source>
        <dbReference type="Pfam" id="PF03088"/>
    </source>
</evidence>